<evidence type="ECO:0000313" key="1">
    <source>
        <dbReference type="EMBL" id="MBW84712.1"/>
    </source>
</evidence>
<proteinExistence type="predicted"/>
<dbReference type="EMBL" id="GGEC01004229">
    <property type="protein sequence ID" value="MBW84712.1"/>
    <property type="molecule type" value="Transcribed_RNA"/>
</dbReference>
<protein>
    <submittedName>
        <fullName evidence="1">Uncharacterized protein MANES_13G076700</fullName>
    </submittedName>
</protein>
<name>A0A2P2IU04_RHIMU</name>
<organism evidence="1">
    <name type="scientific">Rhizophora mucronata</name>
    <name type="common">Asiatic mangrove</name>
    <dbReference type="NCBI Taxonomy" id="61149"/>
    <lineage>
        <taxon>Eukaryota</taxon>
        <taxon>Viridiplantae</taxon>
        <taxon>Streptophyta</taxon>
        <taxon>Embryophyta</taxon>
        <taxon>Tracheophyta</taxon>
        <taxon>Spermatophyta</taxon>
        <taxon>Magnoliopsida</taxon>
        <taxon>eudicotyledons</taxon>
        <taxon>Gunneridae</taxon>
        <taxon>Pentapetalae</taxon>
        <taxon>rosids</taxon>
        <taxon>fabids</taxon>
        <taxon>Malpighiales</taxon>
        <taxon>Rhizophoraceae</taxon>
        <taxon>Rhizophora</taxon>
    </lineage>
</organism>
<sequence>MDTQHVSAEQCSMAAKDQIKGFKIIQSLDNIKEKEK</sequence>
<accession>A0A2P2IU04</accession>
<dbReference type="AlphaFoldDB" id="A0A2P2IU04"/>
<reference evidence="1" key="1">
    <citation type="submission" date="2018-02" db="EMBL/GenBank/DDBJ databases">
        <title>Rhizophora mucronata_Transcriptome.</title>
        <authorList>
            <person name="Meera S.P."/>
            <person name="Sreeshan A."/>
            <person name="Augustine A."/>
        </authorList>
    </citation>
    <scope>NUCLEOTIDE SEQUENCE</scope>
    <source>
        <tissue evidence="1">Leaf</tissue>
    </source>
</reference>